<evidence type="ECO:0000313" key="1">
    <source>
        <dbReference type="EMBL" id="CAF1155159.1"/>
    </source>
</evidence>
<proteinExistence type="predicted"/>
<keyword evidence="2" id="KW-1185">Reference proteome</keyword>
<name>A0A814T0B4_9BILA</name>
<dbReference type="EMBL" id="CAJNOC010012727">
    <property type="protein sequence ID" value="CAF1155159.1"/>
    <property type="molecule type" value="Genomic_DNA"/>
</dbReference>
<dbReference type="AlphaFoldDB" id="A0A814T0B4"/>
<comment type="caution">
    <text evidence="1">The sequence shown here is derived from an EMBL/GenBank/DDBJ whole genome shotgun (WGS) entry which is preliminary data.</text>
</comment>
<protein>
    <submittedName>
        <fullName evidence="1">Uncharacterized protein</fullName>
    </submittedName>
</protein>
<evidence type="ECO:0000313" key="2">
    <source>
        <dbReference type="Proteomes" id="UP000663879"/>
    </source>
</evidence>
<accession>A0A814T0B4</accession>
<gene>
    <name evidence="1" type="ORF">OXX778_LOCUS23437</name>
</gene>
<sequence>MILPGFKFIEKILKVNQAGSDFSKYIKNGLKASYDDYSREYDLKNNELLLVSSFLHPFYKKLEYYDQNICSSGDKSGRYNELILRNKKVYNETNKKFHQKLNFDSDSDEEVDKQLDILKEINGYLADDNNYDVMTFWKLKQVEFQKYYLNIPVF</sequence>
<organism evidence="1 2">
    <name type="scientific">Brachionus calyciflorus</name>
    <dbReference type="NCBI Taxonomy" id="104777"/>
    <lineage>
        <taxon>Eukaryota</taxon>
        <taxon>Metazoa</taxon>
        <taxon>Spiralia</taxon>
        <taxon>Gnathifera</taxon>
        <taxon>Rotifera</taxon>
        <taxon>Eurotatoria</taxon>
        <taxon>Monogononta</taxon>
        <taxon>Pseudotrocha</taxon>
        <taxon>Ploima</taxon>
        <taxon>Brachionidae</taxon>
        <taxon>Brachionus</taxon>
    </lineage>
</organism>
<reference evidence="1" key="1">
    <citation type="submission" date="2021-02" db="EMBL/GenBank/DDBJ databases">
        <authorList>
            <person name="Nowell W R."/>
        </authorList>
    </citation>
    <scope>NUCLEOTIDE SEQUENCE</scope>
    <source>
        <strain evidence="1">Ploen Becks lab</strain>
    </source>
</reference>
<dbReference type="Proteomes" id="UP000663879">
    <property type="component" value="Unassembled WGS sequence"/>
</dbReference>